<sequence length="68" mass="7638">MVVRILCISQCYSLWREIAVRPDLSQTRATSHFPTTTRGRPGFCADTKLTHAPYQAFINVSQASPDII</sequence>
<evidence type="ECO:0000313" key="1">
    <source>
        <dbReference type="EMBL" id="KZP32642.1"/>
    </source>
</evidence>
<keyword evidence="2" id="KW-1185">Reference proteome</keyword>
<organism evidence="1 2">
    <name type="scientific">Athelia psychrophila</name>
    <dbReference type="NCBI Taxonomy" id="1759441"/>
    <lineage>
        <taxon>Eukaryota</taxon>
        <taxon>Fungi</taxon>
        <taxon>Dikarya</taxon>
        <taxon>Basidiomycota</taxon>
        <taxon>Agaricomycotina</taxon>
        <taxon>Agaricomycetes</taxon>
        <taxon>Agaricomycetidae</taxon>
        <taxon>Atheliales</taxon>
        <taxon>Atheliaceae</taxon>
        <taxon>Athelia</taxon>
    </lineage>
</organism>
<accession>A0A166VEN0</accession>
<protein>
    <submittedName>
        <fullName evidence="1">Uncharacterized protein</fullName>
    </submittedName>
</protein>
<dbReference type="Proteomes" id="UP000076532">
    <property type="component" value="Unassembled WGS sequence"/>
</dbReference>
<evidence type="ECO:0000313" key="2">
    <source>
        <dbReference type="Proteomes" id="UP000076532"/>
    </source>
</evidence>
<gene>
    <name evidence="1" type="ORF">FIBSPDRAFT_848449</name>
</gene>
<dbReference type="AlphaFoldDB" id="A0A166VEN0"/>
<reference evidence="1 2" key="1">
    <citation type="journal article" date="2016" name="Mol. Biol. Evol.">
        <title>Comparative Genomics of Early-Diverging Mushroom-Forming Fungi Provides Insights into the Origins of Lignocellulose Decay Capabilities.</title>
        <authorList>
            <person name="Nagy L.G."/>
            <person name="Riley R."/>
            <person name="Tritt A."/>
            <person name="Adam C."/>
            <person name="Daum C."/>
            <person name="Floudas D."/>
            <person name="Sun H."/>
            <person name="Yadav J.S."/>
            <person name="Pangilinan J."/>
            <person name="Larsson K.H."/>
            <person name="Matsuura K."/>
            <person name="Barry K."/>
            <person name="Labutti K."/>
            <person name="Kuo R."/>
            <person name="Ohm R.A."/>
            <person name="Bhattacharya S.S."/>
            <person name="Shirouzu T."/>
            <person name="Yoshinaga Y."/>
            <person name="Martin F.M."/>
            <person name="Grigoriev I.V."/>
            <person name="Hibbett D.S."/>
        </authorList>
    </citation>
    <scope>NUCLEOTIDE SEQUENCE [LARGE SCALE GENOMIC DNA]</scope>
    <source>
        <strain evidence="1 2">CBS 109695</strain>
    </source>
</reference>
<name>A0A166VEN0_9AGAM</name>
<proteinExistence type="predicted"/>
<dbReference type="EMBL" id="KV417485">
    <property type="protein sequence ID" value="KZP32642.1"/>
    <property type="molecule type" value="Genomic_DNA"/>
</dbReference>